<dbReference type="RefSeq" id="WP_247811475.1">
    <property type="nucleotide sequence ID" value="NZ_CP095855.1"/>
</dbReference>
<dbReference type="Proteomes" id="UP000830198">
    <property type="component" value="Chromosome"/>
</dbReference>
<name>A0ABY4HZZ9_CHIFI</name>
<accession>A0ABY4HZZ9</accession>
<keyword evidence="2" id="KW-1185">Reference proteome</keyword>
<gene>
    <name evidence="1" type="ORF">MYF79_29675</name>
</gene>
<reference evidence="1 2" key="1">
    <citation type="submission" date="2022-04" db="EMBL/GenBank/DDBJ databases">
        <title>The arsenic-methylating capacity of Chitinophaga filiformis YT5 during chitin decomposition.</title>
        <authorList>
            <person name="Chen G."/>
            <person name="Liang Y."/>
        </authorList>
    </citation>
    <scope>NUCLEOTIDE SEQUENCE [LARGE SCALE GENOMIC DNA]</scope>
    <source>
        <strain evidence="1 2">YT5</strain>
    </source>
</reference>
<proteinExistence type="predicted"/>
<organism evidence="1 2">
    <name type="scientific">Chitinophaga filiformis</name>
    <name type="common">Myxococcus filiformis</name>
    <name type="synonym">Flexibacter filiformis</name>
    <dbReference type="NCBI Taxonomy" id="104663"/>
    <lineage>
        <taxon>Bacteria</taxon>
        <taxon>Pseudomonadati</taxon>
        <taxon>Bacteroidota</taxon>
        <taxon>Chitinophagia</taxon>
        <taxon>Chitinophagales</taxon>
        <taxon>Chitinophagaceae</taxon>
        <taxon>Chitinophaga</taxon>
    </lineage>
</organism>
<evidence type="ECO:0000313" key="2">
    <source>
        <dbReference type="Proteomes" id="UP000830198"/>
    </source>
</evidence>
<dbReference type="EMBL" id="CP095855">
    <property type="protein sequence ID" value="UPK69132.1"/>
    <property type="molecule type" value="Genomic_DNA"/>
</dbReference>
<protein>
    <submittedName>
        <fullName evidence="1">Uncharacterized protein</fullName>
    </submittedName>
</protein>
<evidence type="ECO:0000313" key="1">
    <source>
        <dbReference type="EMBL" id="UPK69132.1"/>
    </source>
</evidence>
<sequence>MEKDRSSVMVAIFKRKGGEGVLTKIVTEENSILYTGILKRLKEGEKGIIVYFNNEQEWSLLTNRRVIAKPGAESVPYEILFDNLVNVEPAFLLERAEGIAPGRFSRLILTDKTGEKYILKSESGDPVQGMFQVLWFLLK</sequence>